<name>A0AAN7Z4R4_9PEZI</name>
<dbReference type="AlphaFoldDB" id="A0AAN7Z4R4"/>
<keyword evidence="2" id="KW-1185">Reference proteome</keyword>
<sequence length="125" mass="14186">MPHFSVSWNRAIATLCPQWLEALVNEDETRDSGLDVEMSLRYIEDLPLQPLPPGLVSSEEQGFNDLSLAEISAIEEATFDFSPTLEVSENHIKESQDSSPMLMFCRVPSNSKLRNCSDRHDEMDR</sequence>
<evidence type="ECO:0000313" key="2">
    <source>
        <dbReference type="Proteomes" id="UP001305414"/>
    </source>
</evidence>
<dbReference type="Proteomes" id="UP001305414">
    <property type="component" value="Unassembled WGS sequence"/>
</dbReference>
<protein>
    <submittedName>
        <fullName evidence="1">Uncharacterized protein</fullName>
    </submittedName>
</protein>
<proteinExistence type="predicted"/>
<gene>
    <name evidence="1" type="ORF">RRF57_005402</name>
</gene>
<reference evidence="1 2" key="1">
    <citation type="submission" date="2023-10" db="EMBL/GenBank/DDBJ databases">
        <title>Draft genome sequence of Xylaria bambusicola isolate GMP-LS, the root and basal stem rot pathogen of sugarcane in Indonesia.</title>
        <authorList>
            <person name="Selvaraj P."/>
            <person name="Muralishankar V."/>
            <person name="Muruganantham S."/>
            <person name="Sp S."/>
            <person name="Haryani S."/>
            <person name="Lau K.J.X."/>
            <person name="Naqvi N.I."/>
        </authorList>
    </citation>
    <scope>NUCLEOTIDE SEQUENCE [LARGE SCALE GENOMIC DNA]</scope>
    <source>
        <strain evidence="1">GMP-LS</strain>
    </source>
</reference>
<evidence type="ECO:0000313" key="1">
    <source>
        <dbReference type="EMBL" id="KAK5629687.1"/>
    </source>
</evidence>
<dbReference type="EMBL" id="JAWHQM010000012">
    <property type="protein sequence ID" value="KAK5629687.1"/>
    <property type="molecule type" value="Genomic_DNA"/>
</dbReference>
<organism evidence="1 2">
    <name type="scientific">Xylaria bambusicola</name>
    <dbReference type="NCBI Taxonomy" id="326684"/>
    <lineage>
        <taxon>Eukaryota</taxon>
        <taxon>Fungi</taxon>
        <taxon>Dikarya</taxon>
        <taxon>Ascomycota</taxon>
        <taxon>Pezizomycotina</taxon>
        <taxon>Sordariomycetes</taxon>
        <taxon>Xylariomycetidae</taxon>
        <taxon>Xylariales</taxon>
        <taxon>Xylariaceae</taxon>
        <taxon>Xylaria</taxon>
    </lineage>
</organism>
<comment type="caution">
    <text evidence="1">The sequence shown here is derived from an EMBL/GenBank/DDBJ whole genome shotgun (WGS) entry which is preliminary data.</text>
</comment>
<accession>A0AAN7Z4R4</accession>